<reference evidence="8" key="2">
    <citation type="submission" date="2015-01" db="EMBL/GenBank/DDBJ databases">
        <title>Evolutionary Origins and Diversification of the Mycorrhizal Mutualists.</title>
        <authorList>
            <consortium name="DOE Joint Genome Institute"/>
            <consortium name="Mycorrhizal Genomics Consortium"/>
            <person name="Kohler A."/>
            <person name="Kuo A."/>
            <person name="Nagy L.G."/>
            <person name="Floudas D."/>
            <person name="Copeland A."/>
            <person name="Barry K.W."/>
            <person name="Cichocki N."/>
            <person name="Veneault-Fourrey C."/>
            <person name="LaButti K."/>
            <person name="Lindquist E.A."/>
            <person name="Lipzen A."/>
            <person name="Lundell T."/>
            <person name="Morin E."/>
            <person name="Murat C."/>
            <person name="Riley R."/>
            <person name="Ohm R."/>
            <person name="Sun H."/>
            <person name="Tunlid A."/>
            <person name="Henrissat B."/>
            <person name="Grigoriev I.V."/>
            <person name="Hibbett D.S."/>
            <person name="Martin F."/>
        </authorList>
    </citation>
    <scope>NUCLEOTIDE SEQUENCE [LARGE SCALE GENOMIC DNA]</scope>
    <source>
        <strain evidence="8">F 1598</strain>
    </source>
</reference>
<evidence type="ECO:0000256" key="4">
    <source>
        <dbReference type="ARBA" id="ARBA00023242"/>
    </source>
</evidence>
<dbReference type="GO" id="GO:0003690">
    <property type="term" value="F:double-stranded DNA binding"/>
    <property type="evidence" value="ECO:0007669"/>
    <property type="project" value="TreeGrafter"/>
</dbReference>
<name>A0A0C3B8T9_PILCF</name>
<dbReference type="GO" id="GO:0010774">
    <property type="term" value="P:meiotic strand invasion involved in reciprocal meiotic recombination"/>
    <property type="evidence" value="ECO:0007669"/>
    <property type="project" value="TreeGrafter"/>
</dbReference>
<keyword evidence="8" id="KW-1185">Reference proteome</keyword>
<evidence type="ECO:0000313" key="7">
    <source>
        <dbReference type="EMBL" id="KIM73732.1"/>
    </source>
</evidence>
<comment type="similarity">
    <text evidence="2">Belongs to the HOP2 family.</text>
</comment>
<keyword evidence="3" id="KW-0233">DNA recombination</keyword>
<dbReference type="EMBL" id="KN833075">
    <property type="protein sequence ID" value="KIM73732.1"/>
    <property type="molecule type" value="Genomic_DNA"/>
</dbReference>
<sequence>MATKAKSDVRVLKGQDAEDAVLTYVKQMNRPFGAVDVAANLKGAVPKTATQKILVALAEKGELTQKLYGKTTFFVANQAKLEAVSPEKLASLEAEYKTIDDANKLRVNEIRIGSNELAKLKNTPTDADITVQLNEIINATKNTMARLEPLRSGAPIISSEELAQVDGDWIKWRAEWVRRRKIFNEFWTMATDVLPPQDATALAEDLGIEFDTDEHIAVERGPLCALPNLKRKRV</sequence>
<dbReference type="InterPro" id="IPR010776">
    <property type="entry name" value="Hop2_WH_dom"/>
</dbReference>
<dbReference type="GO" id="GO:0000709">
    <property type="term" value="P:meiotic joint molecule formation"/>
    <property type="evidence" value="ECO:0007669"/>
    <property type="project" value="TreeGrafter"/>
</dbReference>
<protein>
    <recommendedName>
        <fullName evidence="6">Homologous-pairing protein 2 winged helix domain-containing protein</fullName>
    </recommendedName>
</protein>
<comment type="subcellular location">
    <subcellularLocation>
        <location evidence="1">Nucleus</location>
    </subcellularLocation>
</comment>
<dbReference type="GO" id="GO:0120230">
    <property type="term" value="F:recombinase activator activity"/>
    <property type="evidence" value="ECO:0007669"/>
    <property type="project" value="TreeGrafter"/>
</dbReference>
<dbReference type="InterPro" id="IPR036388">
    <property type="entry name" value="WH-like_DNA-bd_sf"/>
</dbReference>
<dbReference type="OrthoDB" id="272266at2759"/>
<proteinExistence type="inferred from homology"/>
<dbReference type="InParanoid" id="A0A0C3B8T9"/>
<keyword evidence="5" id="KW-0469">Meiosis</keyword>
<gene>
    <name evidence="7" type="ORF">PILCRDRAFT_15021</name>
</gene>
<dbReference type="FunCoup" id="A0A0C3B8T9">
    <property type="interactions" value="229"/>
</dbReference>
<dbReference type="PANTHER" id="PTHR15938:SF0">
    <property type="entry name" value="HOMOLOGOUS-PAIRING PROTEIN 2 HOMOLOG"/>
    <property type="match status" value="1"/>
</dbReference>
<organism evidence="7 8">
    <name type="scientific">Piloderma croceum (strain F 1598)</name>
    <dbReference type="NCBI Taxonomy" id="765440"/>
    <lineage>
        <taxon>Eukaryota</taxon>
        <taxon>Fungi</taxon>
        <taxon>Dikarya</taxon>
        <taxon>Basidiomycota</taxon>
        <taxon>Agaricomycotina</taxon>
        <taxon>Agaricomycetes</taxon>
        <taxon>Agaricomycetidae</taxon>
        <taxon>Atheliales</taxon>
        <taxon>Atheliaceae</taxon>
        <taxon>Piloderma</taxon>
    </lineage>
</organism>
<evidence type="ECO:0000256" key="3">
    <source>
        <dbReference type="ARBA" id="ARBA00023172"/>
    </source>
</evidence>
<evidence type="ECO:0000256" key="1">
    <source>
        <dbReference type="ARBA" id="ARBA00004123"/>
    </source>
</evidence>
<dbReference type="GO" id="GO:0007129">
    <property type="term" value="P:homologous chromosome pairing at meiosis"/>
    <property type="evidence" value="ECO:0007669"/>
    <property type="project" value="TreeGrafter"/>
</dbReference>
<keyword evidence="4" id="KW-0539">Nucleus</keyword>
<dbReference type="GO" id="GO:0120231">
    <property type="term" value="C:DNA recombinase auxiliary factor complex"/>
    <property type="evidence" value="ECO:0007669"/>
    <property type="project" value="TreeGrafter"/>
</dbReference>
<evidence type="ECO:0000256" key="2">
    <source>
        <dbReference type="ARBA" id="ARBA00007922"/>
    </source>
</evidence>
<evidence type="ECO:0000256" key="5">
    <source>
        <dbReference type="ARBA" id="ARBA00023254"/>
    </source>
</evidence>
<dbReference type="PANTHER" id="PTHR15938">
    <property type="entry name" value="TBP-1 INTERACTING PROTEIN"/>
    <property type="match status" value="1"/>
</dbReference>
<dbReference type="HOGENOM" id="CLU_063266_3_1_1"/>
<evidence type="ECO:0000259" key="6">
    <source>
        <dbReference type="Pfam" id="PF07106"/>
    </source>
</evidence>
<feature type="domain" description="Homologous-pairing protein 2 winged helix" evidence="6">
    <location>
        <begin position="16"/>
        <end position="77"/>
    </location>
</feature>
<dbReference type="AlphaFoldDB" id="A0A0C3B8T9"/>
<accession>A0A0C3B8T9</accession>
<dbReference type="GO" id="GO:0000794">
    <property type="term" value="C:condensed nuclear chromosome"/>
    <property type="evidence" value="ECO:0007669"/>
    <property type="project" value="TreeGrafter"/>
</dbReference>
<evidence type="ECO:0000313" key="8">
    <source>
        <dbReference type="Proteomes" id="UP000054166"/>
    </source>
</evidence>
<dbReference type="STRING" id="765440.A0A0C3B8T9"/>
<dbReference type="Proteomes" id="UP000054166">
    <property type="component" value="Unassembled WGS sequence"/>
</dbReference>
<dbReference type="Gene3D" id="1.10.10.10">
    <property type="entry name" value="Winged helix-like DNA-binding domain superfamily/Winged helix DNA-binding domain"/>
    <property type="match status" value="1"/>
</dbReference>
<reference evidence="7 8" key="1">
    <citation type="submission" date="2014-04" db="EMBL/GenBank/DDBJ databases">
        <authorList>
            <consortium name="DOE Joint Genome Institute"/>
            <person name="Kuo A."/>
            <person name="Tarkka M."/>
            <person name="Buscot F."/>
            <person name="Kohler A."/>
            <person name="Nagy L.G."/>
            <person name="Floudas D."/>
            <person name="Copeland A."/>
            <person name="Barry K.W."/>
            <person name="Cichocki N."/>
            <person name="Veneault-Fourrey C."/>
            <person name="LaButti K."/>
            <person name="Lindquist E.A."/>
            <person name="Lipzen A."/>
            <person name="Lundell T."/>
            <person name="Morin E."/>
            <person name="Murat C."/>
            <person name="Sun H."/>
            <person name="Tunlid A."/>
            <person name="Henrissat B."/>
            <person name="Grigoriev I.V."/>
            <person name="Hibbett D.S."/>
            <person name="Martin F."/>
            <person name="Nordberg H.P."/>
            <person name="Cantor M.N."/>
            <person name="Hua S.X."/>
        </authorList>
    </citation>
    <scope>NUCLEOTIDE SEQUENCE [LARGE SCALE GENOMIC DNA]</scope>
    <source>
        <strain evidence="7 8">F 1598</strain>
    </source>
</reference>
<dbReference type="Pfam" id="PF07106">
    <property type="entry name" value="WHD_TBPIP"/>
    <property type="match status" value="1"/>
</dbReference>